<organism evidence="5 6">
    <name type="scientific">Cercophora scortea</name>
    <dbReference type="NCBI Taxonomy" id="314031"/>
    <lineage>
        <taxon>Eukaryota</taxon>
        <taxon>Fungi</taxon>
        <taxon>Dikarya</taxon>
        <taxon>Ascomycota</taxon>
        <taxon>Pezizomycotina</taxon>
        <taxon>Sordariomycetes</taxon>
        <taxon>Sordariomycetidae</taxon>
        <taxon>Sordariales</taxon>
        <taxon>Lasiosphaeriaceae</taxon>
        <taxon>Cercophora</taxon>
    </lineage>
</organism>
<dbReference type="PANTHER" id="PTHR35201">
    <property type="entry name" value="TERPENE SYNTHASE"/>
    <property type="match status" value="1"/>
</dbReference>
<evidence type="ECO:0000256" key="1">
    <source>
        <dbReference type="ARBA" id="ARBA00001946"/>
    </source>
</evidence>
<reference evidence="5" key="1">
    <citation type="journal article" date="2023" name="Mol. Phylogenet. Evol.">
        <title>Genome-scale phylogeny and comparative genomics of the fungal order Sordariales.</title>
        <authorList>
            <person name="Hensen N."/>
            <person name="Bonometti L."/>
            <person name="Westerberg I."/>
            <person name="Brannstrom I.O."/>
            <person name="Guillou S."/>
            <person name="Cros-Aarteil S."/>
            <person name="Calhoun S."/>
            <person name="Haridas S."/>
            <person name="Kuo A."/>
            <person name="Mondo S."/>
            <person name="Pangilinan J."/>
            <person name="Riley R."/>
            <person name="LaButti K."/>
            <person name="Andreopoulos B."/>
            <person name="Lipzen A."/>
            <person name="Chen C."/>
            <person name="Yan M."/>
            <person name="Daum C."/>
            <person name="Ng V."/>
            <person name="Clum A."/>
            <person name="Steindorff A."/>
            <person name="Ohm R.A."/>
            <person name="Martin F."/>
            <person name="Silar P."/>
            <person name="Natvig D.O."/>
            <person name="Lalanne C."/>
            <person name="Gautier V."/>
            <person name="Ament-Velasquez S.L."/>
            <person name="Kruys A."/>
            <person name="Hutchinson M.I."/>
            <person name="Powell A.J."/>
            <person name="Barry K."/>
            <person name="Miller A.N."/>
            <person name="Grigoriev I.V."/>
            <person name="Debuchy R."/>
            <person name="Gladieux P."/>
            <person name="Hiltunen Thoren M."/>
            <person name="Johannesson H."/>
        </authorList>
    </citation>
    <scope>NUCLEOTIDE SEQUENCE</scope>
    <source>
        <strain evidence="5">SMH4131-1</strain>
    </source>
</reference>
<keyword evidence="6" id="KW-1185">Reference proteome</keyword>
<dbReference type="Gene3D" id="1.10.600.10">
    <property type="entry name" value="Farnesyl Diphosphate Synthase"/>
    <property type="match status" value="1"/>
</dbReference>
<dbReference type="EMBL" id="JAUEPO010000004">
    <property type="protein sequence ID" value="KAK3324437.1"/>
    <property type="molecule type" value="Genomic_DNA"/>
</dbReference>
<dbReference type="SUPFAM" id="SSF48576">
    <property type="entry name" value="Terpenoid synthases"/>
    <property type="match status" value="1"/>
</dbReference>
<dbReference type="EC" id="4.2.3.-" evidence="4"/>
<accession>A0AAE0M9L5</accession>
<evidence type="ECO:0000256" key="3">
    <source>
        <dbReference type="ARBA" id="ARBA00022842"/>
    </source>
</evidence>
<reference evidence="5" key="2">
    <citation type="submission" date="2023-06" db="EMBL/GenBank/DDBJ databases">
        <authorList>
            <consortium name="Lawrence Berkeley National Laboratory"/>
            <person name="Haridas S."/>
            <person name="Hensen N."/>
            <person name="Bonometti L."/>
            <person name="Westerberg I."/>
            <person name="Brannstrom I.O."/>
            <person name="Guillou S."/>
            <person name="Cros-Aarteil S."/>
            <person name="Calhoun S."/>
            <person name="Kuo A."/>
            <person name="Mondo S."/>
            <person name="Pangilinan J."/>
            <person name="Riley R."/>
            <person name="Labutti K."/>
            <person name="Andreopoulos B."/>
            <person name="Lipzen A."/>
            <person name="Chen C."/>
            <person name="Yanf M."/>
            <person name="Daum C."/>
            <person name="Ng V."/>
            <person name="Clum A."/>
            <person name="Steindorff A."/>
            <person name="Ohm R."/>
            <person name="Martin F."/>
            <person name="Silar P."/>
            <person name="Natvig D."/>
            <person name="Lalanne C."/>
            <person name="Gautier V."/>
            <person name="Ament-Velasquez S.L."/>
            <person name="Kruys A."/>
            <person name="Hutchinson M.I."/>
            <person name="Powell A.J."/>
            <person name="Barry K."/>
            <person name="Miller A.N."/>
            <person name="Grigoriev I.V."/>
            <person name="Debuchy R."/>
            <person name="Gladieux P."/>
            <person name="Thoren M.H."/>
            <person name="Johannesson H."/>
        </authorList>
    </citation>
    <scope>NUCLEOTIDE SEQUENCE</scope>
    <source>
        <strain evidence="5">SMH4131-1</strain>
    </source>
</reference>
<dbReference type="GO" id="GO:0046872">
    <property type="term" value="F:metal ion binding"/>
    <property type="evidence" value="ECO:0007669"/>
    <property type="project" value="UniProtKB-KW"/>
</dbReference>
<keyword evidence="4" id="KW-0456">Lyase</keyword>
<proteinExistence type="inferred from homology"/>
<dbReference type="InterPro" id="IPR008949">
    <property type="entry name" value="Isoprenoid_synthase_dom_sf"/>
</dbReference>
<evidence type="ECO:0000313" key="6">
    <source>
        <dbReference type="Proteomes" id="UP001286456"/>
    </source>
</evidence>
<sequence>MAAVLSPIEHSTSSSKFLDRHDHLGHDETLFQQQSIASKSIDGVESSSEWSIPKSDWTPLCHPRVEEVSREVDGYFLEHWKFPNAKAERVFVNAGFSRVTCLYFPLSKDDRIHFACRLLTLLFLIDDILEEMSFDDGKVYNDNLIPIARGDVLPDRNVPVERITYDLWESMRACDKELADEVLEPTFTFMRAQTDKVRMSITELGHYLEYREKDVGKALLSSLMRFSMKLNLTPQELARVKPLEQNCSKQISVVNDIYSWEKEVRAAETGHKEGSFLCSAVKVFSVSTSLDIPATRRVLWHMTREWERVHDQLVAEVEAEGCRDAVKQYMKGLEYQMSGNELWSKTTLRYSVVE</sequence>
<evidence type="ECO:0000256" key="4">
    <source>
        <dbReference type="RuleBase" id="RU366034"/>
    </source>
</evidence>
<name>A0AAE0M9L5_9PEZI</name>
<dbReference type="Proteomes" id="UP001286456">
    <property type="component" value="Unassembled WGS sequence"/>
</dbReference>
<dbReference type="GO" id="GO:0010333">
    <property type="term" value="F:terpene synthase activity"/>
    <property type="evidence" value="ECO:0007669"/>
    <property type="project" value="InterPro"/>
</dbReference>
<protein>
    <recommendedName>
        <fullName evidence="4">Terpene synthase</fullName>
        <ecNumber evidence="4">4.2.3.-</ecNumber>
    </recommendedName>
</protein>
<dbReference type="InterPro" id="IPR034686">
    <property type="entry name" value="Terpene_cyclase-like_2"/>
</dbReference>
<dbReference type="AlphaFoldDB" id="A0AAE0M9L5"/>
<evidence type="ECO:0000256" key="2">
    <source>
        <dbReference type="ARBA" id="ARBA00006333"/>
    </source>
</evidence>
<dbReference type="PANTHER" id="PTHR35201:SF4">
    <property type="entry name" value="BETA-PINACENE SYNTHASE-RELATED"/>
    <property type="match status" value="1"/>
</dbReference>
<comment type="caution">
    <text evidence="5">The sequence shown here is derived from an EMBL/GenBank/DDBJ whole genome shotgun (WGS) entry which is preliminary data.</text>
</comment>
<evidence type="ECO:0000313" key="5">
    <source>
        <dbReference type="EMBL" id="KAK3324437.1"/>
    </source>
</evidence>
<comment type="cofactor">
    <cofactor evidence="1 4">
        <name>Mg(2+)</name>
        <dbReference type="ChEBI" id="CHEBI:18420"/>
    </cofactor>
</comment>
<keyword evidence="4" id="KW-0479">Metal-binding</keyword>
<dbReference type="Pfam" id="PF19086">
    <property type="entry name" value="Terpene_syn_C_2"/>
    <property type="match status" value="1"/>
</dbReference>
<comment type="similarity">
    <text evidence="2 4">Belongs to the terpene synthase family.</text>
</comment>
<keyword evidence="3 4" id="KW-0460">Magnesium</keyword>
<dbReference type="GO" id="GO:0008299">
    <property type="term" value="P:isoprenoid biosynthetic process"/>
    <property type="evidence" value="ECO:0007669"/>
    <property type="project" value="UniProtKB-ARBA"/>
</dbReference>
<gene>
    <name evidence="5" type="ORF">B0T19DRAFT_464481</name>
</gene>